<evidence type="ECO:0000259" key="2">
    <source>
        <dbReference type="Pfam" id="PF08386"/>
    </source>
</evidence>
<dbReference type="InterPro" id="IPR000073">
    <property type="entry name" value="AB_hydrolase_1"/>
</dbReference>
<dbReference type="EMBL" id="CAEZUX010000011">
    <property type="protein sequence ID" value="CAB4607798.1"/>
    <property type="molecule type" value="Genomic_DNA"/>
</dbReference>
<feature type="domain" description="Peptidase S33 tripeptidyl aminopeptidase-like C-terminal" evidence="2">
    <location>
        <begin position="196"/>
        <end position="255"/>
    </location>
</feature>
<evidence type="ECO:0000313" key="3">
    <source>
        <dbReference type="EMBL" id="CAB4607798.1"/>
    </source>
</evidence>
<sequence length="258" mass="27787">MQKAQVNGINLAFEDNGGTGPVVILSHGFLMDHTMFDAQVAALKNDYRVITWDERGFGETIATGEFTYWDSANDVLALMDHLGIESAVIGGMSQGGFLSLRVALTAPERVRALILLDTQAGTEAPETVEPYNGLHDAWVEHGAVAVQDIVASLILGPGDWTEWFNKWGVMVPDQFTKAFHCLMHRDDVTPRLGEITCPALIVHGTADASIPMEKAEVLRDGLGGTATLVAIEGGPHAANMTHAEPVNEAILRFLSALN</sequence>
<dbReference type="Gene3D" id="3.40.50.1820">
    <property type="entry name" value="alpha/beta hydrolase"/>
    <property type="match status" value="1"/>
</dbReference>
<dbReference type="Pfam" id="PF08386">
    <property type="entry name" value="Abhydrolase_4"/>
    <property type="match status" value="1"/>
</dbReference>
<dbReference type="AlphaFoldDB" id="A0A6J6HGP4"/>
<reference evidence="3" key="1">
    <citation type="submission" date="2020-05" db="EMBL/GenBank/DDBJ databases">
        <authorList>
            <person name="Chiriac C."/>
            <person name="Salcher M."/>
            <person name="Ghai R."/>
            <person name="Kavagutti S V."/>
        </authorList>
    </citation>
    <scope>NUCLEOTIDE SEQUENCE</scope>
</reference>
<name>A0A6J6HGP4_9ZZZZ</name>
<gene>
    <name evidence="3" type="ORF">UFOPK1874_00227</name>
</gene>
<dbReference type="PANTHER" id="PTHR43433">
    <property type="entry name" value="HYDROLASE, ALPHA/BETA FOLD FAMILY PROTEIN"/>
    <property type="match status" value="1"/>
</dbReference>
<accession>A0A6J6HGP4</accession>
<protein>
    <submittedName>
        <fullName evidence="3">Unannotated protein</fullName>
    </submittedName>
</protein>
<dbReference type="InterPro" id="IPR013595">
    <property type="entry name" value="Pept_S33_TAP-like_C"/>
</dbReference>
<dbReference type="SUPFAM" id="SSF53474">
    <property type="entry name" value="alpha/beta-Hydrolases"/>
    <property type="match status" value="1"/>
</dbReference>
<dbReference type="PANTHER" id="PTHR43433:SF1">
    <property type="entry name" value="BLL5160 PROTEIN"/>
    <property type="match status" value="1"/>
</dbReference>
<dbReference type="InterPro" id="IPR050471">
    <property type="entry name" value="AB_hydrolase"/>
</dbReference>
<proteinExistence type="predicted"/>
<evidence type="ECO:0000259" key="1">
    <source>
        <dbReference type="Pfam" id="PF00561"/>
    </source>
</evidence>
<feature type="domain" description="AB hydrolase-1" evidence="1">
    <location>
        <begin position="21"/>
        <end position="129"/>
    </location>
</feature>
<dbReference type="InterPro" id="IPR029058">
    <property type="entry name" value="AB_hydrolase_fold"/>
</dbReference>
<dbReference type="Pfam" id="PF00561">
    <property type="entry name" value="Abhydrolase_1"/>
    <property type="match status" value="1"/>
</dbReference>
<organism evidence="3">
    <name type="scientific">freshwater metagenome</name>
    <dbReference type="NCBI Taxonomy" id="449393"/>
    <lineage>
        <taxon>unclassified sequences</taxon>
        <taxon>metagenomes</taxon>
        <taxon>ecological metagenomes</taxon>
    </lineage>
</organism>
<dbReference type="PRINTS" id="PR00111">
    <property type="entry name" value="ABHYDROLASE"/>
</dbReference>